<name>A0A6G0QLX6_9STRA</name>
<organism evidence="2 3">
    <name type="scientific">Phytophthora fragariae</name>
    <dbReference type="NCBI Taxonomy" id="53985"/>
    <lineage>
        <taxon>Eukaryota</taxon>
        <taxon>Sar</taxon>
        <taxon>Stramenopiles</taxon>
        <taxon>Oomycota</taxon>
        <taxon>Peronosporomycetes</taxon>
        <taxon>Peronosporales</taxon>
        <taxon>Peronosporaceae</taxon>
        <taxon>Phytophthora</taxon>
    </lineage>
</organism>
<proteinExistence type="predicted"/>
<evidence type="ECO:0000313" key="2">
    <source>
        <dbReference type="EMBL" id="KAE9292755.1"/>
    </source>
</evidence>
<evidence type="ECO:0000256" key="1">
    <source>
        <dbReference type="SAM" id="MobiDB-lite"/>
    </source>
</evidence>
<sequence>MMLLLELYPRPVAEVFSIVHADATKDTLGNAPRDLVYATINLCTLVFTRLFQSIQDDHHASVLSDEAQATLSHSSPDYIRLVRQGIDTALVDTWARQIEYGSSTSRRVEARSRAGGPQRATQHHQSRTTVPSDILAKVPKKGSTSICLRFQTQKGCDFPNCKNVQELLGEVFQYVTVKHGAFKGNHPNVTA</sequence>
<evidence type="ECO:0000313" key="3">
    <source>
        <dbReference type="Proteomes" id="UP000486351"/>
    </source>
</evidence>
<dbReference type="Proteomes" id="UP000486351">
    <property type="component" value="Unassembled WGS sequence"/>
</dbReference>
<gene>
    <name evidence="2" type="ORF">PF008_g24981</name>
</gene>
<dbReference type="AlphaFoldDB" id="A0A6G0QLX6"/>
<feature type="region of interest" description="Disordered" evidence="1">
    <location>
        <begin position="105"/>
        <end position="129"/>
    </location>
</feature>
<comment type="caution">
    <text evidence="2">The sequence shown here is derived from an EMBL/GenBank/DDBJ whole genome shotgun (WGS) entry which is preliminary data.</text>
</comment>
<reference evidence="2 3" key="1">
    <citation type="submission" date="2018-09" db="EMBL/GenBank/DDBJ databases">
        <title>Genomic investigation of the strawberry pathogen Phytophthora fragariae indicates pathogenicity is determined by transcriptional variation in three key races.</title>
        <authorList>
            <person name="Adams T.M."/>
            <person name="Armitage A.D."/>
            <person name="Sobczyk M.K."/>
            <person name="Bates H.J."/>
            <person name="Dunwell J.M."/>
            <person name="Nellist C.F."/>
            <person name="Harrison R.J."/>
        </authorList>
    </citation>
    <scope>NUCLEOTIDE SEQUENCE [LARGE SCALE GENOMIC DNA]</scope>
    <source>
        <strain evidence="2 3">NOV-77</strain>
    </source>
</reference>
<protein>
    <submittedName>
        <fullName evidence="2">Uncharacterized protein</fullName>
    </submittedName>
</protein>
<dbReference type="EMBL" id="QXFY01002758">
    <property type="protein sequence ID" value="KAE9292755.1"/>
    <property type="molecule type" value="Genomic_DNA"/>
</dbReference>
<accession>A0A6G0QLX6</accession>